<dbReference type="GO" id="GO:0071949">
    <property type="term" value="F:FAD binding"/>
    <property type="evidence" value="ECO:0007669"/>
    <property type="project" value="InterPro"/>
</dbReference>
<dbReference type="EMBL" id="PXYX01000074">
    <property type="protein sequence ID" value="PSR23101.1"/>
    <property type="molecule type" value="Genomic_DNA"/>
</dbReference>
<evidence type="ECO:0000313" key="5">
    <source>
        <dbReference type="Proteomes" id="UP000242705"/>
    </source>
</evidence>
<keyword evidence="2" id="KW-0503">Monooxygenase</keyword>
<dbReference type="InterPro" id="IPR050493">
    <property type="entry name" value="FAD-dep_Monooxygenase_BioMet"/>
</dbReference>
<protein>
    <recommendedName>
        <fullName evidence="3">FAD-binding domain-containing protein</fullName>
    </recommendedName>
</protein>
<dbReference type="InterPro" id="IPR002938">
    <property type="entry name" value="FAD-bd"/>
</dbReference>
<dbReference type="Pfam" id="PF01494">
    <property type="entry name" value="FAD_binding_3"/>
    <property type="match status" value="1"/>
</dbReference>
<dbReference type="Proteomes" id="UP000242705">
    <property type="component" value="Unassembled WGS sequence"/>
</dbReference>
<dbReference type="Gene3D" id="3.50.50.60">
    <property type="entry name" value="FAD/NAD(P)-binding domain"/>
    <property type="match status" value="1"/>
</dbReference>
<dbReference type="InterPro" id="IPR036188">
    <property type="entry name" value="FAD/NAD-bd_sf"/>
</dbReference>
<dbReference type="PRINTS" id="PR00420">
    <property type="entry name" value="RNGMNOXGNASE"/>
</dbReference>
<feature type="domain" description="FAD-binding" evidence="3">
    <location>
        <begin position="4"/>
        <end position="346"/>
    </location>
</feature>
<dbReference type="AlphaFoldDB" id="A0A2T2WLI8"/>
<organism evidence="4 5">
    <name type="scientific">Sulfobacillus thermosulfidooxidans</name>
    <dbReference type="NCBI Taxonomy" id="28034"/>
    <lineage>
        <taxon>Bacteria</taxon>
        <taxon>Bacillati</taxon>
        <taxon>Bacillota</taxon>
        <taxon>Clostridia</taxon>
        <taxon>Eubacteriales</taxon>
        <taxon>Clostridiales Family XVII. Incertae Sedis</taxon>
        <taxon>Sulfobacillus</taxon>
    </lineage>
</organism>
<reference evidence="4 5" key="1">
    <citation type="journal article" date="2014" name="BMC Genomics">
        <title>Comparison of environmental and isolate Sulfobacillus genomes reveals diverse carbon, sulfur, nitrogen, and hydrogen metabolisms.</title>
        <authorList>
            <person name="Justice N.B."/>
            <person name="Norman A."/>
            <person name="Brown C.T."/>
            <person name="Singh A."/>
            <person name="Thomas B.C."/>
            <person name="Banfield J.F."/>
        </authorList>
    </citation>
    <scope>NUCLEOTIDE SEQUENCE [LARGE SCALE GENOMIC DNA]</scope>
    <source>
        <strain evidence="4">AMDSBA5</strain>
    </source>
</reference>
<dbReference type="PANTHER" id="PTHR13789">
    <property type="entry name" value="MONOOXYGENASE"/>
    <property type="match status" value="1"/>
</dbReference>
<keyword evidence="1" id="KW-0560">Oxidoreductase</keyword>
<evidence type="ECO:0000259" key="3">
    <source>
        <dbReference type="Pfam" id="PF01494"/>
    </source>
</evidence>
<dbReference type="PROSITE" id="PS51257">
    <property type="entry name" value="PROKAR_LIPOPROTEIN"/>
    <property type="match status" value="1"/>
</dbReference>
<evidence type="ECO:0000256" key="1">
    <source>
        <dbReference type="ARBA" id="ARBA00023002"/>
    </source>
</evidence>
<dbReference type="SUPFAM" id="SSF51905">
    <property type="entry name" value="FAD/NAD(P)-binding domain"/>
    <property type="match status" value="1"/>
</dbReference>
<evidence type="ECO:0000313" key="4">
    <source>
        <dbReference type="EMBL" id="PSR23101.1"/>
    </source>
</evidence>
<gene>
    <name evidence="4" type="ORF">C7B47_16115</name>
</gene>
<proteinExistence type="predicted"/>
<dbReference type="GO" id="GO:0004497">
    <property type="term" value="F:monooxygenase activity"/>
    <property type="evidence" value="ECO:0007669"/>
    <property type="project" value="UniProtKB-KW"/>
</dbReference>
<sequence length="409" mass="46732">MRRYDVAIIGAGLAGLAAACAFALAQYDVILLERQSQLRPINKGELLQPRTLAILHEWNMLEELFAQSPLRIKTLGSYDARGHLLGLFDYHTLKNTPYNYALIHYYPVIRQVFVNHIQHRVELQMGTHIDQIMPHDDYALVAGHNREGDVKIAASLIVVADGRHSAIRERYFQPTGKLANYAHRFLGLDLDSDFHFAPGQIMTYLTRHGARIWYPMPGGGSRLYIQVPVSPVPWIRSPSEIEATLRCDTPGLPLPSHWADTIRSRQSFKVWRYLAPTWIQSNMILIGDAAHISHPIAGQGMNAAIEDAWWLVTTCKRYHLQPSHQIPLALQTYEQTRRPQVHHVLRISHRLSLICTATSWPRRSLARYMLRANHNNGRLKYKALLGIAGLHRPRLRFRDLLPFRSGDIS</sequence>
<name>A0A2T2WLI8_SULTH</name>
<evidence type="ECO:0000256" key="2">
    <source>
        <dbReference type="ARBA" id="ARBA00023033"/>
    </source>
</evidence>
<accession>A0A2T2WLI8</accession>
<dbReference type="PANTHER" id="PTHR13789:SF309">
    <property type="entry name" value="PUTATIVE (AFU_ORTHOLOGUE AFUA_6G14510)-RELATED"/>
    <property type="match status" value="1"/>
</dbReference>
<comment type="caution">
    <text evidence="4">The sequence shown here is derived from an EMBL/GenBank/DDBJ whole genome shotgun (WGS) entry which is preliminary data.</text>
</comment>